<evidence type="ECO:0000256" key="1">
    <source>
        <dbReference type="ARBA" id="ARBA00004123"/>
    </source>
</evidence>
<dbReference type="PANTHER" id="PTHR46684:SF16">
    <property type="entry name" value="TRANSCRIPTION FACTOR BHLH67-LIKE ISOFORM X2"/>
    <property type="match status" value="1"/>
</dbReference>
<sequence>MNFCNQLLNSIIHETTSFHRNPLPITSSSPAMTAVNIPENDQNLAVEGGRKKKRRKKPRADAEAQRVTHIAVERNRRKQMNHHLAVLRSLLPESYIQRVRSFLFYIIYFEFNLLIVFQSPSLQQIN</sequence>
<accession>A0A9K3NX50</accession>
<dbReference type="GO" id="GO:0003677">
    <property type="term" value="F:DNA binding"/>
    <property type="evidence" value="ECO:0007669"/>
    <property type="project" value="UniProtKB-KW"/>
</dbReference>
<keyword evidence="3" id="KW-0238">DNA-binding</keyword>
<keyword evidence="5" id="KW-0539">Nucleus</keyword>
<dbReference type="PANTHER" id="PTHR46684">
    <property type="entry name" value="TRANSCRIPTION FACTOR FAMA"/>
    <property type="match status" value="1"/>
</dbReference>
<dbReference type="InterPro" id="IPR036638">
    <property type="entry name" value="HLH_DNA-bd_sf"/>
</dbReference>
<keyword evidence="9" id="KW-1185">Reference proteome</keyword>
<dbReference type="Pfam" id="PF00010">
    <property type="entry name" value="HLH"/>
    <property type="match status" value="1"/>
</dbReference>
<evidence type="ECO:0000313" key="8">
    <source>
        <dbReference type="EMBL" id="KAF5815826.1"/>
    </source>
</evidence>
<dbReference type="PROSITE" id="PS50888">
    <property type="entry name" value="BHLH"/>
    <property type="match status" value="1"/>
</dbReference>
<evidence type="ECO:0000259" key="7">
    <source>
        <dbReference type="PROSITE" id="PS50888"/>
    </source>
</evidence>
<dbReference type="InterPro" id="IPR011598">
    <property type="entry name" value="bHLH_dom"/>
</dbReference>
<proteinExistence type="predicted"/>
<organism evidence="8 9">
    <name type="scientific">Helianthus annuus</name>
    <name type="common">Common sunflower</name>
    <dbReference type="NCBI Taxonomy" id="4232"/>
    <lineage>
        <taxon>Eukaryota</taxon>
        <taxon>Viridiplantae</taxon>
        <taxon>Streptophyta</taxon>
        <taxon>Embryophyta</taxon>
        <taxon>Tracheophyta</taxon>
        <taxon>Spermatophyta</taxon>
        <taxon>Magnoliopsida</taxon>
        <taxon>eudicotyledons</taxon>
        <taxon>Gunneridae</taxon>
        <taxon>Pentapetalae</taxon>
        <taxon>asterids</taxon>
        <taxon>campanulids</taxon>
        <taxon>Asterales</taxon>
        <taxon>Asteraceae</taxon>
        <taxon>Asteroideae</taxon>
        <taxon>Heliantheae alliance</taxon>
        <taxon>Heliantheae</taxon>
        <taxon>Helianthus</taxon>
    </lineage>
</organism>
<evidence type="ECO:0000256" key="2">
    <source>
        <dbReference type="ARBA" id="ARBA00023015"/>
    </source>
</evidence>
<evidence type="ECO:0000256" key="5">
    <source>
        <dbReference type="ARBA" id="ARBA00023242"/>
    </source>
</evidence>
<evidence type="ECO:0000313" key="9">
    <source>
        <dbReference type="Proteomes" id="UP000215914"/>
    </source>
</evidence>
<dbReference type="GO" id="GO:0046983">
    <property type="term" value="F:protein dimerization activity"/>
    <property type="evidence" value="ECO:0007669"/>
    <property type="project" value="InterPro"/>
</dbReference>
<protein>
    <submittedName>
        <fullName evidence="8">Transcription factor bHLH family</fullName>
    </submittedName>
</protein>
<dbReference type="GO" id="GO:0003700">
    <property type="term" value="F:DNA-binding transcription factor activity"/>
    <property type="evidence" value="ECO:0007669"/>
    <property type="project" value="InterPro"/>
</dbReference>
<feature type="domain" description="BHLH" evidence="7">
    <location>
        <begin position="64"/>
        <end position="126"/>
    </location>
</feature>
<dbReference type="Gramene" id="mRNA:HanXRQr2_Chr03g0127451">
    <property type="protein sequence ID" value="CDS:HanXRQr2_Chr03g0127451.1"/>
    <property type="gene ID" value="HanXRQr2_Chr03g0127451"/>
</dbReference>
<reference evidence="8" key="2">
    <citation type="submission" date="2020-06" db="EMBL/GenBank/DDBJ databases">
        <title>Helianthus annuus Genome sequencing and assembly Release 2.</title>
        <authorList>
            <person name="Gouzy J."/>
            <person name="Langlade N."/>
            <person name="Munos S."/>
        </authorList>
    </citation>
    <scope>NUCLEOTIDE SEQUENCE</scope>
    <source>
        <tissue evidence="8">Leaves</tissue>
    </source>
</reference>
<evidence type="ECO:0000256" key="4">
    <source>
        <dbReference type="ARBA" id="ARBA00023163"/>
    </source>
</evidence>
<evidence type="ECO:0000256" key="6">
    <source>
        <dbReference type="SAM" id="MobiDB-lite"/>
    </source>
</evidence>
<dbReference type="GO" id="GO:0010052">
    <property type="term" value="P:guard cell differentiation"/>
    <property type="evidence" value="ECO:0007669"/>
    <property type="project" value="InterPro"/>
</dbReference>
<dbReference type="InterPro" id="IPR044283">
    <property type="entry name" value="FAMA/SPEECHLESS/MUTE-like"/>
</dbReference>
<feature type="region of interest" description="Disordered" evidence="6">
    <location>
        <begin position="36"/>
        <end position="66"/>
    </location>
</feature>
<dbReference type="SUPFAM" id="SSF47459">
    <property type="entry name" value="HLH, helix-loop-helix DNA-binding domain"/>
    <property type="match status" value="1"/>
</dbReference>
<dbReference type="AlphaFoldDB" id="A0A9K3NX50"/>
<comment type="subcellular location">
    <subcellularLocation>
        <location evidence="1">Nucleus</location>
    </subcellularLocation>
</comment>
<keyword evidence="2" id="KW-0805">Transcription regulation</keyword>
<dbReference type="GO" id="GO:0005634">
    <property type="term" value="C:nucleus"/>
    <property type="evidence" value="ECO:0007669"/>
    <property type="project" value="UniProtKB-SubCell"/>
</dbReference>
<evidence type="ECO:0000256" key="3">
    <source>
        <dbReference type="ARBA" id="ARBA00023125"/>
    </source>
</evidence>
<name>A0A9K3NX50_HELAN</name>
<gene>
    <name evidence="8" type="ORF">HanXRQr2_Chr03g0127451</name>
</gene>
<dbReference type="Proteomes" id="UP000215914">
    <property type="component" value="Unassembled WGS sequence"/>
</dbReference>
<comment type="caution">
    <text evidence="8">The sequence shown here is derived from an EMBL/GenBank/DDBJ whole genome shotgun (WGS) entry which is preliminary data.</text>
</comment>
<reference evidence="8" key="1">
    <citation type="journal article" date="2017" name="Nature">
        <title>The sunflower genome provides insights into oil metabolism, flowering and Asterid evolution.</title>
        <authorList>
            <person name="Badouin H."/>
            <person name="Gouzy J."/>
            <person name="Grassa C.J."/>
            <person name="Murat F."/>
            <person name="Staton S.E."/>
            <person name="Cottret L."/>
            <person name="Lelandais-Briere C."/>
            <person name="Owens G.L."/>
            <person name="Carrere S."/>
            <person name="Mayjonade B."/>
            <person name="Legrand L."/>
            <person name="Gill N."/>
            <person name="Kane N.C."/>
            <person name="Bowers J.E."/>
            <person name="Hubner S."/>
            <person name="Bellec A."/>
            <person name="Berard A."/>
            <person name="Berges H."/>
            <person name="Blanchet N."/>
            <person name="Boniface M.C."/>
            <person name="Brunel D."/>
            <person name="Catrice O."/>
            <person name="Chaidir N."/>
            <person name="Claudel C."/>
            <person name="Donnadieu C."/>
            <person name="Faraut T."/>
            <person name="Fievet G."/>
            <person name="Helmstetter N."/>
            <person name="King M."/>
            <person name="Knapp S.J."/>
            <person name="Lai Z."/>
            <person name="Le Paslier M.C."/>
            <person name="Lippi Y."/>
            <person name="Lorenzon L."/>
            <person name="Mandel J.R."/>
            <person name="Marage G."/>
            <person name="Marchand G."/>
            <person name="Marquand E."/>
            <person name="Bret-Mestries E."/>
            <person name="Morien E."/>
            <person name="Nambeesan S."/>
            <person name="Nguyen T."/>
            <person name="Pegot-Espagnet P."/>
            <person name="Pouilly N."/>
            <person name="Raftis F."/>
            <person name="Sallet E."/>
            <person name="Schiex T."/>
            <person name="Thomas J."/>
            <person name="Vandecasteele C."/>
            <person name="Vares D."/>
            <person name="Vear F."/>
            <person name="Vautrin S."/>
            <person name="Crespi M."/>
            <person name="Mangin B."/>
            <person name="Burke J.M."/>
            <person name="Salse J."/>
            <person name="Munos S."/>
            <person name="Vincourt P."/>
            <person name="Rieseberg L.H."/>
            <person name="Langlade N.B."/>
        </authorList>
    </citation>
    <scope>NUCLEOTIDE SEQUENCE</scope>
    <source>
        <tissue evidence="8">Leaves</tissue>
    </source>
</reference>
<dbReference type="Gene3D" id="4.10.280.10">
    <property type="entry name" value="Helix-loop-helix DNA-binding domain"/>
    <property type="match status" value="1"/>
</dbReference>
<keyword evidence="4" id="KW-0804">Transcription</keyword>
<dbReference type="EMBL" id="MNCJ02000318">
    <property type="protein sequence ID" value="KAF5815826.1"/>
    <property type="molecule type" value="Genomic_DNA"/>
</dbReference>